<reference evidence="1 2" key="1">
    <citation type="journal article" date="2012" name="Genome Biol.">
        <title>The genome of the polar eukaryotic microalga coccomyxa subellipsoidea reveals traits of cold adaptation.</title>
        <authorList>
            <person name="Blanc G."/>
            <person name="Agarkova I."/>
            <person name="Grimwood J."/>
            <person name="Kuo A."/>
            <person name="Brueggeman A."/>
            <person name="Dunigan D."/>
            <person name="Gurnon J."/>
            <person name="Ladunga I."/>
            <person name="Lindquist E."/>
            <person name="Lucas S."/>
            <person name="Pangilinan J."/>
            <person name="Proschold T."/>
            <person name="Salamov A."/>
            <person name="Schmutz J."/>
            <person name="Weeks D."/>
            <person name="Yamada T."/>
            <person name="Claverie J.M."/>
            <person name="Grigoriev I."/>
            <person name="Van Etten J."/>
            <person name="Lomsadze A."/>
            <person name="Borodovsky M."/>
        </authorList>
    </citation>
    <scope>NUCLEOTIDE SEQUENCE [LARGE SCALE GENOMIC DNA]</scope>
    <source>
        <strain evidence="1 2">C-169</strain>
    </source>
</reference>
<accession>I0YT52</accession>
<dbReference type="AlphaFoldDB" id="I0YT52"/>
<evidence type="ECO:0000313" key="1">
    <source>
        <dbReference type="EMBL" id="EIE21571.1"/>
    </source>
</evidence>
<dbReference type="KEGG" id="csl:COCSUDRAFT_56782"/>
<name>I0YT52_COCSC</name>
<comment type="caution">
    <text evidence="1">The sequence shown here is derived from an EMBL/GenBank/DDBJ whole genome shotgun (WGS) entry which is preliminary data.</text>
</comment>
<dbReference type="Proteomes" id="UP000007264">
    <property type="component" value="Unassembled WGS sequence"/>
</dbReference>
<gene>
    <name evidence="1" type="ORF">COCSUDRAFT_56782</name>
</gene>
<keyword evidence="2" id="KW-1185">Reference proteome</keyword>
<dbReference type="OrthoDB" id="516034at2759"/>
<organism evidence="1 2">
    <name type="scientific">Coccomyxa subellipsoidea (strain C-169)</name>
    <name type="common">Green microalga</name>
    <dbReference type="NCBI Taxonomy" id="574566"/>
    <lineage>
        <taxon>Eukaryota</taxon>
        <taxon>Viridiplantae</taxon>
        <taxon>Chlorophyta</taxon>
        <taxon>core chlorophytes</taxon>
        <taxon>Trebouxiophyceae</taxon>
        <taxon>Trebouxiophyceae incertae sedis</taxon>
        <taxon>Coccomyxaceae</taxon>
        <taxon>Coccomyxa</taxon>
        <taxon>Coccomyxa subellipsoidea</taxon>
    </lineage>
</organism>
<protein>
    <recommendedName>
        <fullName evidence="3">O-fucosyltransferase family protein</fullName>
    </recommendedName>
</protein>
<dbReference type="Gene3D" id="3.40.50.11350">
    <property type="match status" value="1"/>
</dbReference>
<evidence type="ECO:0000313" key="2">
    <source>
        <dbReference type="Proteomes" id="UP000007264"/>
    </source>
</evidence>
<dbReference type="RefSeq" id="XP_005646115.1">
    <property type="nucleotide sequence ID" value="XM_005646058.1"/>
</dbReference>
<dbReference type="GeneID" id="17039555"/>
<evidence type="ECO:0008006" key="3">
    <source>
        <dbReference type="Google" id="ProtNLM"/>
    </source>
</evidence>
<proteinExistence type="predicted"/>
<sequence>MSEMMVCRPLHCSARKDTPLECASVSEQERQHKGFAANAVHILHAYTVFSQNNGTLYLNSTEFQYKCANEGGWHDFFDFSSTNGSMAKYSAEAEQQEPCARYTFHDVDLMLHNMKYDWFSIDTAAAKKVWTFTKWVQDELDAVLEELAQMPAPRMGFHIRGGDKLSEDVQLSRMTTRPEDFVTNLAEAFPDLKGGTCIMVGDDQEWIAQASKIAAATFGCKPFSKTLFHIPTGGSHDQETFNHENFETKCAGTLQFLVDIEFLNHADYFVGTTNSGLPHIVDVLRFAVYNKDRSTFVDASFRHQDWYSRMRRFWQSKGPQPKRRLLRSLWRT</sequence>
<dbReference type="EMBL" id="AGSI01000012">
    <property type="protein sequence ID" value="EIE21571.1"/>
    <property type="molecule type" value="Genomic_DNA"/>
</dbReference>